<dbReference type="EMBL" id="LQXD01000131">
    <property type="protein sequence ID" value="OIJ11972.1"/>
    <property type="molecule type" value="Genomic_DNA"/>
</dbReference>
<dbReference type="OrthoDB" id="2988890at2"/>
<protein>
    <submittedName>
        <fullName evidence="2">YugN-like family protein</fullName>
    </submittedName>
</protein>
<dbReference type="KEGG" id="aia:AWH56_012035"/>
<dbReference type="RefSeq" id="WP_071317848.1">
    <property type="nucleotide sequence ID" value="NZ_CP063356.2"/>
</dbReference>
<dbReference type="SUPFAM" id="SSF160755">
    <property type="entry name" value="YugN-like"/>
    <property type="match status" value="1"/>
</dbReference>
<sequence length="133" mass="15561">MIEMPSQIENQQYKLIDLEKKLKPLGYDIGGNWDYDHGYFDYKMDDEVSYLFLRVPFTAVEGELDRRGVVVQLGRPFLLSHVYQRGLDDHVHDPNPWVNQFSEPVDKDGQFPQNWVQTGKDLVKELEAVLLFS</sequence>
<dbReference type="InterPro" id="IPR014967">
    <property type="entry name" value="Uncharacterised_YugN-like"/>
</dbReference>
<organism evidence="1 3">
    <name type="scientific">Anaerobacillus isosaccharinicus</name>
    <dbReference type="NCBI Taxonomy" id="1532552"/>
    <lineage>
        <taxon>Bacteria</taxon>
        <taxon>Bacillati</taxon>
        <taxon>Bacillota</taxon>
        <taxon>Bacilli</taxon>
        <taxon>Bacillales</taxon>
        <taxon>Bacillaceae</taxon>
        <taxon>Anaerobacillus</taxon>
    </lineage>
</organism>
<name>A0A1S2LHH4_9BACI</name>
<accession>A0A1S2LHH4</accession>
<dbReference type="Gene3D" id="3.30.310.100">
    <property type="entry name" value="YugN-like"/>
    <property type="match status" value="1"/>
</dbReference>
<dbReference type="AlphaFoldDB" id="A0A1S2LHH4"/>
<reference evidence="2" key="4">
    <citation type="submission" date="2020-10" db="EMBL/GenBank/DDBJ databases">
        <authorList>
            <person name="Bassil N.M."/>
            <person name="Lloyd J.R."/>
        </authorList>
    </citation>
    <scope>NUCLEOTIDE SEQUENCE</scope>
    <source>
        <strain evidence="2">NB2006</strain>
    </source>
</reference>
<dbReference type="Pfam" id="PF08868">
    <property type="entry name" value="YugN"/>
    <property type="match status" value="1"/>
</dbReference>
<dbReference type="Proteomes" id="UP000180175">
    <property type="component" value="Chromosome"/>
</dbReference>
<evidence type="ECO:0000313" key="2">
    <source>
        <dbReference type="EMBL" id="QOY38196.1"/>
    </source>
</evidence>
<proteinExistence type="predicted"/>
<reference evidence="1 3" key="1">
    <citation type="submission" date="2016-10" db="EMBL/GenBank/DDBJ databases">
        <title>Draft genome sequences of four alkaliphilic bacteria belonging to the Anaerobacillus genus.</title>
        <authorList>
            <person name="Bassil N.M."/>
            <person name="Lloyd J.R."/>
        </authorList>
    </citation>
    <scope>NUCLEOTIDE SEQUENCE [LARGE SCALE GENOMIC DNA]</scope>
    <source>
        <strain evidence="1 3">NB2006</strain>
    </source>
</reference>
<gene>
    <name evidence="2" type="ORF">AWH56_012035</name>
    <name evidence="1" type="ORF">AWH56_14945</name>
</gene>
<evidence type="ECO:0000313" key="3">
    <source>
        <dbReference type="Proteomes" id="UP000180175"/>
    </source>
</evidence>
<reference evidence="2 3" key="2">
    <citation type="journal article" date="2017" name="Genome Announc.">
        <title>Draft Genome Sequences of Four Alkaliphilic Bacteria Belonging to the Anaerobacillus Genus.</title>
        <authorList>
            <person name="Bassil N.M."/>
            <person name="Lloyd J.R."/>
        </authorList>
    </citation>
    <scope>NUCLEOTIDE SEQUENCE [LARGE SCALE GENOMIC DNA]</scope>
    <source>
        <strain evidence="2 3">NB2006</strain>
    </source>
</reference>
<keyword evidence="3" id="KW-1185">Reference proteome</keyword>
<evidence type="ECO:0000313" key="1">
    <source>
        <dbReference type="EMBL" id="OIJ11972.1"/>
    </source>
</evidence>
<dbReference type="EMBL" id="CP063356">
    <property type="protein sequence ID" value="QOY38196.1"/>
    <property type="molecule type" value="Genomic_DNA"/>
</dbReference>
<reference evidence="2 3" key="3">
    <citation type="journal article" date="2019" name="Int. J. Syst. Evol. Microbiol.">
        <title>Anaerobacillus isosaccharinicus sp. nov., an alkaliphilic bacterium which degrades isosaccharinic acid.</title>
        <authorList>
            <person name="Bassil N.M."/>
            <person name="Lloyd J.R."/>
        </authorList>
    </citation>
    <scope>NUCLEOTIDE SEQUENCE [LARGE SCALE GENOMIC DNA]</scope>
    <source>
        <strain evidence="2 3">NB2006</strain>
    </source>
</reference>
<dbReference type="InterPro" id="IPR036491">
    <property type="entry name" value="YugN-like_sf"/>
</dbReference>